<feature type="domain" description="HTH araC/xylS-type" evidence="1">
    <location>
        <begin position="159"/>
        <end position="260"/>
    </location>
</feature>
<dbReference type="Gene3D" id="1.10.10.60">
    <property type="entry name" value="Homeodomain-like"/>
    <property type="match status" value="1"/>
</dbReference>
<protein>
    <submittedName>
        <fullName evidence="2">AraC-like DNA-binding protein</fullName>
    </submittedName>
</protein>
<proteinExistence type="predicted"/>
<evidence type="ECO:0000259" key="1">
    <source>
        <dbReference type="PROSITE" id="PS01124"/>
    </source>
</evidence>
<comment type="caution">
    <text evidence="2">The sequence shown here is derived from an EMBL/GenBank/DDBJ whole genome shotgun (WGS) entry which is preliminary data.</text>
</comment>
<sequence length="270" mass="31650">MFKVQSFLPHRLLQDYILSYLILEADFQEEDNQKMIILPHLVQNLAFNLGPNNTVYDVINREYAASDIIVGPNDSICELFISSGMKNLVVNLKPGAWFKLFRIPAQHFRNKSSDLSDIIGYRMHEIGERIRECDNGKQQISILEAFLIRQLLSERKYSRNLDEAIHLIFAADGNIAIRELELGVYLTKRTLERNFLEQTGLHLKTFCRIVRFRRTIEYIEKEQFLQWSLLAPKFGYSDQTHFINEFRHFACCLPHEYPGFRGDLEQVLGF</sequence>
<dbReference type="InterPro" id="IPR046532">
    <property type="entry name" value="DUF6597"/>
</dbReference>
<dbReference type="AlphaFoldDB" id="A0A2P8HST2"/>
<name>A0A2P8HST2_CHINA</name>
<dbReference type="GO" id="GO:0003700">
    <property type="term" value="F:DNA-binding transcription factor activity"/>
    <property type="evidence" value="ECO:0007669"/>
    <property type="project" value="InterPro"/>
</dbReference>
<dbReference type="RefSeq" id="WP_106526538.1">
    <property type="nucleotide sequence ID" value="NZ_PYAW01000001.1"/>
</dbReference>
<dbReference type="Proteomes" id="UP000240971">
    <property type="component" value="Unassembled WGS sequence"/>
</dbReference>
<dbReference type="Pfam" id="PF12833">
    <property type="entry name" value="HTH_18"/>
    <property type="match status" value="1"/>
</dbReference>
<dbReference type="Pfam" id="PF20240">
    <property type="entry name" value="DUF6597"/>
    <property type="match status" value="1"/>
</dbReference>
<reference evidence="2 3" key="1">
    <citation type="submission" date="2018-03" db="EMBL/GenBank/DDBJ databases">
        <title>Genomic Encyclopedia of Archaeal and Bacterial Type Strains, Phase II (KMG-II): from individual species to whole genera.</title>
        <authorList>
            <person name="Goeker M."/>
        </authorList>
    </citation>
    <scope>NUCLEOTIDE SEQUENCE [LARGE SCALE GENOMIC DNA]</scope>
    <source>
        <strain evidence="2 3">DSM 24859</strain>
    </source>
</reference>
<dbReference type="InterPro" id="IPR018060">
    <property type="entry name" value="HTH_AraC"/>
</dbReference>
<keyword evidence="3" id="KW-1185">Reference proteome</keyword>
<accession>A0A2P8HST2</accession>
<organism evidence="2 3">
    <name type="scientific">Chitinophaga niastensis</name>
    <dbReference type="NCBI Taxonomy" id="536980"/>
    <lineage>
        <taxon>Bacteria</taxon>
        <taxon>Pseudomonadati</taxon>
        <taxon>Bacteroidota</taxon>
        <taxon>Chitinophagia</taxon>
        <taxon>Chitinophagales</taxon>
        <taxon>Chitinophagaceae</taxon>
        <taxon>Chitinophaga</taxon>
    </lineage>
</organism>
<dbReference type="GO" id="GO:0043565">
    <property type="term" value="F:sequence-specific DNA binding"/>
    <property type="evidence" value="ECO:0007669"/>
    <property type="project" value="InterPro"/>
</dbReference>
<dbReference type="EMBL" id="PYAW01000001">
    <property type="protein sequence ID" value="PSL49291.1"/>
    <property type="molecule type" value="Genomic_DNA"/>
</dbReference>
<dbReference type="OrthoDB" id="323290at2"/>
<evidence type="ECO:0000313" key="3">
    <source>
        <dbReference type="Proteomes" id="UP000240971"/>
    </source>
</evidence>
<dbReference type="PROSITE" id="PS01124">
    <property type="entry name" value="HTH_ARAC_FAMILY_2"/>
    <property type="match status" value="1"/>
</dbReference>
<keyword evidence="2" id="KW-0238">DNA-binding</keyword>
<gene>
    <name evidence="2" type="ORF">CLV51_101622</name>
</gene>
<evidence type="ECO:0000313" key="2">
    <source>
        <dbReference type="EMBL" id="PSL49291.1"/>
    </source>
</evidence>